<keyword evidence="1" id="KW-0175">Coiled coil</keyword>
<keyword evidence="4" id="KW-1185">Reference proteome</keyword>
<sequence length="684" mass="76565">MFNSAIMLFFGLIVEGVVSQSMAVGAQKDPHAQFNVGVVVPVVDVIHKVGATPIIFFEGVSICRVLHITGMGIHDQGTDSTIASSRTPEHLGALSTSDTVMSSNSRIDGLHRNKSTIRLSFHSGDADTVMYVLADGISDSTKASDLAGTRHQPDSLRIANGYEPERTNVDAEITPDTCACQVVQSRQTLGVPSPAGCESISGKAPPSTISYGYEPVSITLLVLLVTVIGLWVVQVRILTKSHKVEIQASEGTIIHMRAREQEKTEHLQNRDHALREEVRRTKADMTKCERKKRTGSHGIVEIIGGNPRLSADLEAEVQAGLAKAQQMEEQHGAKERHLRLVIEHEVTVGRVEAERLQMSNGKLQDQLKHCNDNLRHQIHSLKESESARKKTEEEIAELKVRLASSLSEVEHLERYKTELISCRGRTLYLERDVERLNAEADVQRGVSQTLESKLKQVDAQLAQSKKNLDLSESRYRMLKMEADRRCDVDARLRESEMKRGEAERALAALQKEYQAQAKKGQREQDVGQVKDLLRQQEWQRSTTKEEARCRVRDAKLVSRVWNEGLAIDRFKAVLDEFEKAKCSESQPLTSAAIPWPVLTDPFSLAPQEIEWADVEKFLAALQRRTGNAQAFRQLLGRAQRVFHPDRWRSRGLLKTVIHEELRTSLEVTGNKVSQAINSEYTKGN</sequence>
<protein>
    <submittedName>
        <fullName evidence="3">Uncharacterized protein</fullName>
    </submittedName>
</protein>
<feature type="chain" id="PRO_5043765756" evidence="2">
    <location>
        <begin position="20"/>
        <end position="684"/>
    </location>
</feature>
<evidence type="ECO:0000256" key="1">
    <source>
        <dbReference type="SAM" id="Coils"/>
    </source>
</evidence>
<dbReference type="EMBL" id="JAYKXP010000001">
    <property type="protein sequence ID" value="KAK7062673.1"/>
    <property type="molecule type" value="Genomic_DNA"/>
</dbReference>
<feature type="signal peptide" evidence="2">
    <location>
        <begin position="1"/>
        <end position="19"/>
    </location>
</feature>
<dbReference type="Proteomes" id="UP001383192">
    <property type="component" value="Unassembled WGS sequence"/>
</dbReference>
<feature type="coiled-coil region" evidence="1">
    <location>
        <begin position="310"/>
        <end position="408"/>
    </location>
</feature>
<evidence type="ECO:0000256" key="2">
    <source>
        <dbReference type="SAM" id="SignalP"/>
    </source>
</evidence>
<comment type="caution">
    <text evidence="3">The sequence shown here is derived from an EMBL/GenBank/DDBJ whole genome shotgun (WGS) entry which is preliminary data.</text>
</comment>
<evidence type="ECO:0000313" key="4">
    <source>
        <dbReference type="Proteomes" id="UP001383192"/>
    </source>
</evidence>
<reference evidence="3 4" key="1">
    <citation type="submission" date="2024-01" db="EMBL/GenBank/DDBJ databases">
        <title>A draft genome for a cacao thread blight-causing isolate of Paramarasmius palmivorus.</title>
        <authorList>
            <person name="Baruah I.K."/>
            <person name="Bukari Y."/>
            <person name="Amoako-Attah I."/>
            <person name="Meinhardt L.W."/>
            <person name="Bailey B.A."/>
            <person name="Cohen S.P."/>
        </authorList>
    </citation>
    <scope>NUCLEOTIDE SEQUENCE [LARGE SCALE GENOMIC DNA]</scope>
    <source>
        <strain evidence="3 4">GH-12</strain>
    </source>
</reference>
<evidence type="ECO:0000313" key="3">
    <source>
        <dbReference type="EMBL" id="KAK7062673.1"/>
    </source>
</evidence>
<accession>A0AAW0EDT0</accession>
<feature type="coiled-coil region" evidence="1">
    <location>
        <begin position="447"/>
        <end position="519"/>
    </location>
</feature>
<keyword evidence="2" id="KW-0732">Signal</keyword>
<organism evidence="3 4">
    <name type="scientific">Paramarasmius palmivorus</name>
    <dbReference type="NCBI Taxonomy" id="297713"/>
    <lineage>
        <taxon>Eukaryota</taxon>
        <taxon>Fungi</taxon>
        <taxon>Dikarya</taxon>
        <taxon>Basidiomycota</taxon>
        <taxon>Agaricomycotina</taxon>
        <taxon>Agaricomycetes</taxon>
        <taxon>Agaricomycetidae</taxon>
        <taxon>Agaricales</taxon>
        <taxon>Marasmiineae</taxon>
        <taxon>Marasmiaceae</taxon>
        <taxon>Paramarasmius</taxon>
    </lineage>
</organism>
<dbReference type="AlphaFoldDB" id="A0AAW0EDT0"/>
<gene>
    <name evidence="3" type="ORF">VNI00_000161</name>
</gene>
<name>A0AAW0EDT0_9AGAR</name>
<proteinExistence type="predicted"/>